<dbReference type="PANTHER" id="PTHR43741">
    <property type="entry name" value="FMN-DEPENDENT NADH-AZOREDUCTASE 1"/>
    <property type="match status" value="1"/>
</dbReference>
<protein>
    <recommendedName>
        <fullName evidence="6">FMN dependent NADH:quinone oxidoreductase</fullName>
        <ecNumber evidence="6">1.6.5.-</ecNumber>
    </recommendedName>
    <alternativeName>
        <fullName evidence="6">Azo-dye reductase</fullName>
    </alternativeName>
    <alternativeName>
        <fullName evidence="6">FMN-dependent NADH-azo compound oxidoreductase</fullName>
    </alternativeName>
    <alternativeName>
        <fullName evidence="6">FMN-dependent NADH-azoreductase</fullName>
        <ecNumber evidence="6">1.7.1.17</ecNumber>
    </alternativeName>
</protein>
<comment type="catalytic activity">
    <reaction evidence="5">
        <text>N,N-dimethyl-1,4-phenylenediamine + anthranilate + 2 NAD(+) = 2-(4-dimethylaminophenyl)diazenylbenzoate + 2 NADH + 2 H(+)</text>
        <dbReference type="Rhea" id="RHEA:55872"/>
        <dbReference type="ChEBI" id="CHEBI:15378"/>
        <dbReference type="ChEBI" id="CHEBI:15783"/>
        <dbReference type="ChEBI" id="CHEBI:16567"/>
        <dbReference type="ChEBI" id="CHEBI:57540"/>
        <dbReference type="ChEBI" id="CHEBI:57945"/>
        <dbReference type="ChEBI" id="CHEBI:71579"/>
        <dbReference type="EC" id="1.7.1.17"/>
    </reaction>
    <physiologicalReaction direction="right-to-left" evidence="5">
        <dbReference type="Rhea" id="RHEA:55874"/>
    </physiologicalReaction>
</comment>
<dbReference type="Pfam" id="PF02525">
    <property type="entry name" value="Flavodoxin_2"/>
    <property type="match status" value="1"/>
</dbReference>
<gene>
    <name evidence="6" type="primary">azoR</name>
    <name evidence="8" type="ORF">QRO08_21400</name>
</gene>
<keyword evidence="3 6" id="KW-0560">Oxidoreductase</keyword>
<dbReference type="InterPro" id="IPR003680">
    <property type="entry name" value="Flavodoxin_fold"/>
</dbReference>
<feature type="binding site" evidence="6">
    <location>
        <position position="10"/>
    </location>
    <ligand>
        <name>FMN</name>
        <dbReference type="ChEBI" id="CHEBI:58210"/>
    </ligand>
</feature>
<keyword evidence="2 6" id="KW-0288">FMN</keyword>
<dbReference type="Proteomes" id="UP001242732">
    <property type="component" value="Chromosome"/>
</dbReference>
<dbReference type="PANTHER" id="PTHR43741:SF2">
    <property type="entry name" value="FMN-DEPENDENT NADH:QUINONE OXIDOREDUCTASE"/>
    <property type="match status" value="1"/>
</dbReference>
<dbReference type="EC" id="1.7.1.17" evidence="6"/>
<name>A0ABY9ANH4_PARCI</name>
<comment type="function">
    <text evidence="6">Quinone reductase that provides resistance to thiol-specific stress caused by electrophilic quinones.</text>
</comment>
<dbReference type="Gene3D" id="3.40.50.360">
    <property type="match status" value="1"/>
</dbReference>
<comment type="similarity">
    <text evidence="6">Belongs to the azoreductase type 1 family.</text>
</comment>
<organism evidence="8 9">
    <name type="scientific">Paracidovorax citrulli</name>
    <name type="common">Acidovorax citrulli</name>
    <dbReference type="NCBI Taxonomy" id="80869"/>
    <lineage>
        <taxon>Bacteria</taxon>
        <taxon>Pseudomonadati</taxon>
        <taxon>Pseudomonadota</taxon>
        <taxon>Betaproteobacteria</taxon>
        <taxon>Burkholderiales</taxon>
        <taxon>Comamonadaceae</taxon>
        <taxon>Paracidovorax</taxon>
    </lineage>
</organism>
<evidence type="ECO:0000256" key="1">
    <source>
        <dbReference type="ARBA" id="ARBA00022630"/>
    </source>
</evidence>
<reference evidence="8 9" key="1">
    <citation type="submission" date="2023-06" db="EMBL/GenBank/DDBJ databases">
        <authorList>
            <person name="Ham H."/>
            <person name="Park D.S."/>
        </authorList>
    </citation>
    <scope>NUCLEOTIDE SEQUENCE [LARGE SCALE GENOMIC DNA]</scope>
    <source>
        <strain evidence="8 9">KACC 17005</strain>
    </source>
</reference>
<dbReference type="InterPro" id="IPR029039">
    <property type="entry name" value="Flavoprotein-like_sf"/>
</dbReference>
<dbReference type="RefSeq" id="WP_011793868.1">
    <property type="nucleotide sequence ID" value="NZ_CP023687.1"/>
</dbReference>
<keyword evidence="1 6" id="KW-0285">Flavoprotein</keyword>
<evidence type="ECO:0000313" key="8">
    <source>
        <dbReference type="EMBL" id="WIY48347.1"/>
    </source>
</evidence>
<dbReference type="InterPro" id="IPR050104">
    <property type="entry name" value="FMN-dep_NADH:Q_OxRdtase_AzoR1"/>
</dbReference>
<feature type="domain" description="Flavodoxin-like fold" evidence="7">
    <location>
        <begin position="20"/>
        <end position="194"/>
    </location>
</feature>
<dbReference type="EMBL" id="CP127363">
    <property type="protein sequence ID" value="WIY48347.1"/>
    <property type="molecule type" value="Genomic_DNA"/>
</dbReference>
<dbReference type="HAMAP" id="MF_01216">
    <property type="entry name" value="Azoreductase_type1"/>
    <property type="match status" value="1"/>
</dbReference>
<keyword evidence="4 6" id="KW-0520">NAD</keyword>
<comment type="caution">
    <text evidence="6">Lacks conserved residue(s) required for the propagation of feature annotation.</text>
</comment>
<comment type="subunit">
    <text evidence="6">Homodimer.</text>
</comment>
<feature type="binding site" evidence="6">
    <location>
        <begin position="103"/>
        <end position="106"/>
    </location>
    <ligand>
        <name>FMN</name>
        <dbReference type="ChEBI" id="CHEBI:58210"/>
    </ligand>
</feature>
<dbReference type="SUPFAM" id="SSF52218">
    <property type="entry name" value="Flavoproteins"/>
    <property type="match status" value="1"/>
</dbReference>
<proteinExistence type="inferred from homology"/>
<comment type="catalytic activity">
    <reaction evidence="6">
        <text>2 a quinone + NADH + H(+) = 2 a 1,4-benzosemiquinone + NAD(+)</text>
        <dbReference type="Rhea" id="RHEA:65952"/>
        <dbReference type="ChEBI" id="CHEBI:15378"/>
        <dbReference type="ChEBI" id="CHEBI:57540"/>
        <dbReference type="ChEBI" id="CHEBI:57945"/>
        <dbReference type="ChEBI" id="CHEBI:132124"/>
        <dbReference type="ChEBI" id="CHEBI:134225"/>
    </reaction>
</comment>
<dbReference type="InterPro" id="IPR023048">
    <property type="entry name" value="NADH:quinone_OxRdtase_FMN_depd"/>
</dbReference>
<evidence type="ECO:0000256" key="3">
    <source>
        <dbReference type="ARBA" id="ARBA00023002"/>
    </source>
</evidence>
<sequence length="238" mass="26582">MLNVLYLDGSARPGSSAEQVHGSHTRRLTSRFVSQWQGTRPQDSVVYRDLGKIPPAQVDATWIHAAFTPAEQREPWMVERLAESDALIDELLQSDLIVLGVPMYNFGVPTQVKSWLDNLIRVGRTFGFDLTRGDIPYWPLLADQGRRAVLLSSRGDYGYDTGGRLSADNHVEGGVKAALSYIGIRDFHSIAIEFDEFRDARLIESIEKAELGVDNLVKNLTAWADNQEIVNAKARTNL</sequence>
<evidence type="ECO:0000313" key="9">
    <source>
        <dbReference type="Proteomes" id="UP001242732"/>
    </source>
</evidence>
<comment type="cofactor">
    <cofactor evidence="6">
        <name>FMN</name>
        <dbReference type="ChEBI" id="CHEBI:58210"/>
    </cofactor>
    <text evidence="6">Binds 1 FMN per subunit.</text>
</comment>
<evidence type="ECO:0000256" key="5">
    <source>
        <dbReference type="ARBA" id="ARBA00048542"/>
    </source>
</evidence>
<evidence type="ECO:0000256" key="2">
    <source>
        <dbReference type="ARBA" id="ARBA00022643"/>
    </source>
</evidence>
<keyword evidence="9" id="KW-1185">Reference proteome</keyword>
<evidence type="ECO:0000256" key="4">
    <source>
        <dbReference type="ARBA" id="ARBA00023027"/>
    </source>
</evidence>
<evidence type="ECO:0000259" key="7">
    <source>
        <dbReference type="Pfam" id="PF02525"/>
    </source>
</evidence>
<dbReference type="EC" id="1.6.5.-" evidence="6"/>
<evidence type="ECO:0000256" key="6">
    <source>
        <dbReference type="HAMAP-Rule" id="MF_01216"/>
    </source>
</evidence>
<comment type="function">
    <text evidence="6">Also exhibits azoreductase activity. Catalyzes the reductive cleavage of the azo bond in aromatic azo compounds to the corresponding amines.</text>
</comment>
<accession>A0ABY9ANH4</accession>